<reference evidence="4 5" key="1">
    <citation type="journal article" date="2024" name="Science">
        <title>Giant polyketide synthase enzymes in the biosynthesis of giant marine polyether toxins.</title>
        <authorList>
            <person name="Fallon T.R."/>
            <person name="Shende V.V."/>
            <person name="Wierzbicki I.H."/>
            <person name="Pendleton A.L."/>
            <person name="Watervoot N.F."/>
            <person name="Auber R.P."/>
            <person name="Gonzalez D.J."/>
            <person name="Wisecaver J.H."/>
            <person name="Moore B.S."/>
        </authorList>
    </citation>
    <scope>NUCLEOTIDE SEQUENCE [LARGE SCALE GENOMIC DNA]</scope>
    <source>
        <strain evidence="4 5">12B1</strain>
    </source>
</reference>
<dbReference type="PIRSF" id="PIRSF000709">
    <property type="entry name" value="6PFK_2-Ptase"/>
    <property type="match status" value="1"/>
</dbReference>
<dbReference type="Proteomes" id="UP001515480">
    <property type="component" value="Unassembled WGS sequence"/>
</dbReference>
<dbReference type="InterPro" id="IPR003094">
    <property type="entry name" value="6Pfruct_kin"/>
</dbReference>
<dbReference type="SUPFAM" id="SSF53254">
    <property type="entry name" value="Phosphoglycerate mutase-like"/>
    <property type="match status" value="1"/>
</dbReference>
<dbReference type="EMBL" id="JBGBPQ010000004">
    <property type="protein sequence ID" value="KAL1525407.1"/>
    <property type="molecule type" value="Genomic_DNA"/>
</dbReference>
<dbReference type="Gene3D" id="3.40.50.1240">
    <property type="entry name" value="Phosphoglycerate mutase-like"/>
    <property type="match status" value="1"/>
</dbReference>
<evidence type="ECO:0000313" key="5">
    <source>
        <dbReference type="Proteomes" id="UP001515480"/>
    </source>
</evidence>
<dbReference type="GO" id="GO:0006000">
    <property type="term" value="P:fructose metabolic process"/>
    <property type="evidence" value="ECO:0007669"/>
    <property type="project" value="InterPro"/>
</dbReference>
<dbReference type="Pfam" id="PF01591">
    <property type="entry name" value="6PF2K"/>
    <property type="match status" value="1"/>
</dbReference>
<evidence type="ECO:0000313" key="4">
    <source>
        <dbReference type="EMBL" id="KAL1525407.1"/>
    </source>
</evidence>
<dbReference type="FunFam" id="3.40.50.300:FF:000644">
    <property type="entry name" value="GpmB, Fructose-2,6-bisphosphatase"/>
    <property type="match status" value="1"/>
</dbReference>
<dbReference type="InterPro" id="IPR029033">
    <property type="entry name" value="His_PPase_superfam"/>
</dbReference>
<dbReference type="GO" id="GO:0005829">
    <property type="term" value="C:cytosol"/>
    <property type="evidence" value="ECO:0007669"/>
    <property type="project" value="TreeGrafter"/>
</dbReference>
<dbReference type="GO" id="GO:0003873">
    <property type="term" value="F:6-phosphofructo-2-kinase activity"/>
    <property type="evidence" value="ECO:0007669"/>
    <property type="project" value="InterPro"/>
</dbReference>
<dbReference type="GO" id="GO:0004331">
    <property type="term" value="F:fructose-2,6-bisphosphate 2-phosphatase activity"/>
    <property type="evidence" value="ECO:0007669"/>
    <property type="project" value="TreeGrafter"/>
</dbReference>
<dbReference type="PANTHER" id="PTHR10606">
    <property type="entry name" value="6-PHOSPHOFRUCTO-2-KINASE/FRUCTOSE-2,6-BISPHOSPHATASE"/>
    <property type="match status" value="1"/>
</dbReference>
<gene>
    <name evidence="4" type="ORF">AB1Y20_020266</name>
</gene>
<dbReference type="AlphaFoldDB" id="A0AB34JX43"/>
<organism evidence="4 5">
    <name type="scientific">Prymnesium parvum</name>
    <name type="common">Toxic golden alga</name>
    <dbReference type="NCBI Taxonomy" id="97485"/>
    <lineage>
        <taxon>Eukaryota</taxon>
        <taxon>Haptista</taxon>
        <taxon>Haptophyta</taxon>
        <taxon>Prymnesiophyceae</taxon>
        <taxon>Prymnesiales</taxon>
        <taxon>Prymnesiaceae</taxon>
        <taxon>Prymnesium</taxon>
    </lineage>
</organism>
<dbReference type="InterPro" id="IPR013079">
    <property type="entry name" value="6Phosfructo_kin"/>
</dbReference>
<keyword evidence="1" id="KW-0547">Nucleotide-binding</keyword>
<accession>A0AB34JX43</accession>
<dbReference type="Pfam" id="PF00300">
    <property type="entry name" value="His_Phos_1"/>
    <property type="match status" value="1"/>
</dbReference>
<keyword evidence="2" id="KW-0067">ATP-binding</keyword>
<name>A0AB34JX43_PRYPA</name>
<dbReference type="SUPFAM" id="SSF52540">
    <property type="entry name" value="P-loop containing nucleoside triphosphate hydrolases"/>
    <property type="match status" value="1"/>
</dbReference>
<feature type="domain" description="6-phosphofructo-2-kinase" evidence="3">
    <location>
        <begin position="38"/>
        <end position="257"/>
    </location>
</feature>
<keyword evidence="5" id="KW-1185">Reference proteome</keyword>
<evidence type="ECO:0000259" key="3">
    <source>
        <dbReference type="Pfam" id="PF01591"/>
    </source>
</evidence>
<protein>
    <recommendedName>
        <fullName evidence="3">6-phosphofructo-2-kinase domain-containing protein</fullName>
    </recommendedName>
</protein>
<dbReference type="PANTHER" id="PTHR10606:SF49">
    <property type="entry name" value="6-PHOSPHOFRUCTO-2-KINASE DOMAIN-CONTAINING PROTEIN"/>
    <property type="match status" value="1"/>
</dbReference>
<dbReference type="GO" id="GO:0005524">
    <property type="term" value="F:ATP binding"/>
    <property type="evidence" value="ECO:0007669"/>
    <property type="project" value="UniProtKB-KW"/>
</dbReference>
<dbReference type="Gene3D" id="3.40.50.300">
    <property type="entry name" value="P-loop containing nucleotide triphosphate hydrolases"/>
    <property type="match status" value="1"/>
</dbReference>
<sequence length="442" mass="48186">MAAKYSTKVDYYENSGSFELPEAVLAKLATRSSLTPDSAKLILVMVGLPARGKSFICHKLQAFLSWSGHRTEVFNAGQKRRNSSCEMQEAQSRMSADFFDSGNAQAKQTRETIAMATLDELLAWLEHGGEVAIFDATNSNRARRRHVLARADEAAAAFGQSVSVVFIESLCDEPALLEANMRNKVRASPDFKHLDEATALADLQRRIANYEAAYEPVSDDEGAYIKLYNLSSKVTAHQVFGRMSKSVLPFVMSMHVHARPVYLAAFLTGTGNADEHGKRFAEKISAWLKRRSATHSLRLLSSTQPASISAAAMLSSDIGAPVTHQSGLNPLDRGTTVAEGDQLLAKMRFDERFAGGESFQDLVRRLESSLLEIEASMEPVLVLAHGSPCRALRAYFLSLEIEKCMGAASSEGAIALANESESVVELVPKVGGGFVETIHHLT</sequence>
<evidence type="ECO:0000256" key="1">
    <source>
        <dbReference type="ARBA" id="ARBA00022741"/>
    </source>
</evidence>
<dbReference type="InterPro" id="IPR027417">
    <property type="entry name" value="P-loop_NTPase"/>
</dbReference>
<proteinExistence type="predicted"/>
<comment type="caution">
    <text evidence="4">The sequence shown here is derived from an EMBL/GenBank/DDBJ whole genome shotgun (WGS) entry which is preliminary data.</text>
</comment>
<dbReference type="GO" id="GO:0006003">
    <property type="term" value="P:fructose 2,6-bisphosphate metabolic process"/>
    <property type="evidence" value="ECO:0007669"/>
    <property type="project" value="InterPro"/>
</dbReference>
<evidence type="ECO:0000256" key="2">
    <source>
        <dbReference type="ARBA" id="ARBA00022840"/>
    </source>
</evidence>
<dbReference type="InterPro" id="IPR013078">
    <property type="entry name" value="His_Pase_superF_clade-1"/>
</dbReference>